<dbReference type="RefSeq" id="WP_345056496.1">
    <property type="nucleotide sequence ID" value="NZ_BAABDK010000025.1"/>
</dbReference>
<sequence length="74" mass="8032">MKNSLNNKIKALKEDAGNQDEFMEKLAEIDEEGQLTDDVLEQISGGADPIKIGALIDPPVLGMFTPDFAAPPEF</sequence>
<gene>
    <name evidence="1" type="ORF">GCM10022409_32040</name>
</gene>
<name>A0ABP7UID8_9BACT</name>
<dbReference type="Proteomes" id="UP001501469">
    <property type="component" value="Unassembled WGS sequence"/>
</dbReference>
<comment type="caution">
    <text evidence="1">The sequence shown here is derived from an EMBL/GenBank/DDBJ whole genome shotgun (WGS) entry which is preliminary data.</text>
</comment>
<evidence type="ECO:0008006" key="3">
    <source>
        <dbReference type="Google" id="ProtNLM"/>
    </source>
</evidence>
<proteinExistence type="predicted"/>
<reference evidence="2" key="1">
    <citation type="journal article" date="2019" name="Int. J. Syst. Evol. Microbiol.">
        <title>The Global Catalogue of Microorganisms (GCM) 10K type strain sequencing project: providing services to taxonomists for standard genome sequencing and annotation.</title>
        <authorList>
            <consortium name="The Broad Institute Genomics Platform"/>
            <consortium name="The Broad Institute Genome Sequencing Center for Infectious Disease"/>
            <person name="Wu L."/>
            <person name="Ma J."/>
        </authorList>
    </citation>
    <scope>NUCLEOTIDE SEQUENCE [LARGE SCALE GENOMIC DNA]</scope>
    <source>
        <strain evidence="2">JCM 17225</strain>
    </source>
</reference>
<protein>
    <recommendedName>
        <fullName evidence="3">Bacteriocin</fullName>
    </recommendedName>
</protein>
<evidence type="ECO:0000313" key="1">
    <source>
        <dbReference type="EMBL" id="GAA4043625.1"/>
    </source>
</evidence>
<evidence type="ECO:0000313" key="2">
    <source>
        <dbReference type="Proteomes" id="UP001501469"/>
    </source>
</evidence>
<dbReference type="EMBL" id="BAABDK010000025">
    <property type="protein sequence ID" value="GAA4043625.1"/>
    <property type="molecule type" value="Genomic_DNA"/>
</dbReference>
<keyword evidence="2" id="KW-1185">Reference proteome</keyword>
<accession>A0ABP7UID8</accession>
<organism evidence="1 2">
    <name type="scientific">Hymenobacter glaciei</name>
    <dbReference type="NCBI Taxonomy" id="877209"/>
    <lineage>
        <taxon>Bacteria</taxon>
        <taxon>Pseudomonadati</taxon>
        <taxon>Bacteroidota</taxon>
        <taxon>Cytophagia</taxon>
        <taxon>Cytophagales</taxon>
        <taxon>Hymenobacteraceae</taxon>
        <taxon>Hymenobacter</taxon>
    </lineage>
</organism>